<keyword evidence="5" id="KW-0012">Acyltransferase</keyword>
<evidence type="ECO:0000259" key="7">
    <source>
        <dbReference type="Pfam" id="PF03007"/>
    </source>
</evidence>
<keyword evidence="4" id="KW-0808">Transferase</keyword>
<protein>
    <recommendedName>
        <fullName evidence="3">diacylglycerol O-acyltransferase</fullName>
        <ecNumber evidence="3">2.3.1.20</ecNumber>
    </recommendedName>
</protein>
<dbReference type="Proteomes" id="UP000708208">
    <property type="component" value="Unassembled WGS sequence"/>
</dbReference>
<dbReference type="EMBL" id="CAJVCH010032965">
    <property type="protein sequence ID" value="CAG7713153.1"/>
    <property type="molecule type" value="Genomic_DNA"/>
</dbReference>
<accession>A0A8J2NRF3</accession>
<evidence type="ECO:0000256" key="4">
    <source>
        <dbReference type="ARBA" id="ARBA00022679"/>
    </source>
</evidence>
<keyword evidence="9" id="KW-1185">Reference proteome</keyword>
<evidence type="ECO:0000313" key="8">
    <source>
        <dbReference type="EMBL" id="CAG7713153.1"/>
    </source>
</evidence>
<dbReference type="GO" id="GO:0005886">
    <property type="term" value="C:plasma membrane"/>
    <property type="evidence" value="ECO:0007669"/>
    <property type="project" value="TreeGrafter"/>
</dbReference>
<evidence type="ECO:0000256" key="6">
    <source>
        <dbReference type="ARBA" id="ARBA00048109"/>
    </source>
</evidence>
<dbReference type="InterPro" id="IPR004255">
    <property type="entry name" value="O-acyltransferase_WSD1_N"/>
</dbReference>
<evidence type="ECO:0000313" key="9">
    <source>
        <dbReference type="Proteomes" id="UP000708208"/>
    </source>
</evidence>
<proteinExistence type="predicted"/>
<dbReference type="InterPro" id="IPR045034">
    <property type="entry name" value="O-acyltransferase_WSD1-like"/>
</dbReference>
<dbReference type="AlphaFoldDB" id="A0A8J2NRF3"/>
<evidence type="ECO:0000256" key="3">
    <source>
        <dbReference type="ARBA" id="ARBA00013244"/>
    </source>
</evidence>
<evidence type="ECO:0000256" key="1">
    <source>
        <dbReference type="ARBA" id="ARBA00004771"/>
    </source>
</evidence>
<dbReference type="GO" id="GO:0004144">
    <property type="term" value="F:diacylglycerol O-acyltransferase activity"/>
    <property type="evidence" value="ECO:0007669"/>
    <property type="project" value="UniProtKB-EC"/>
</dbReference>
<comment type="pathway">
    <text evidence="1">Glycerolipid metabolism; triacylglycerol biosynthesis.</text>
</comment>
<evidence type="ECO:0000256" key="2">
    <source>
        <dbReference type="ARBA" id="ARBA00005189"/>
    </source>
</evidence>
<sequence>MDAIFAINSTQYPAGSCLVFALTEGGSFNIQVFRDLFFNRIISFKKDQEFLYQKLQQNWTNFLGFAFWRRDPYFNLRNHIRNFDYQGEMALPSPCNQADIVKLAGQFQDLKWLGNQSPWEILLIPDYLSSKLEKHSVVIFRLHHILLDGYSFISLIRQLFQLPCEIPKCKLISDAQLSKFECLALPLQIFYEIADYSVEIFSLRRFNFNCREGSSVCAVTEPMSIEFIKFIKNKFGVSFSTVIHAALAGAIQKALKDINEDVPESLNFAFPIPKANHPDGLINDVYARNSHNYINWK</sequence>
<feature type="domain" description="O-acyltransferase WSD1-like N-terminal" evidence="7">
    <location>
        <begin position="33"/>
        <end position="161"/>
    </location>
</feature>
<name>A0A8J2NRF3_9HEXA</name>
<dbReference type="OrthoDB" id="619536at2759"/>
<organism evidence="8 9">
    <name type="scientific">Allacma fusca</name>
    <dbReference type="NCBI Taxonomy" id="39272"/>
    <lineage>
        <taxon>Eukaryota</taxon>
        <taxon>Metazoa</taxon>
        <taxon>Ecdysozoa</taxon>
        <taxon>Arthropoda</taxon>
        <taxon>Hexapoda</taxon>
        <taxon>Collembola</taxon>
        <taxon>Symphypleona</taxon>
        <taxon>Sminthuridae</taxon>
        <taxon>Allacma</taxon>
    </lineage>
</organism>
<reference evidence="8" key="1">
    <citation type="submission" date="2021-06" db="EMBL/GenBank/DDBJ databases">
        <authorList>
            <person name="Hodson N. C."/>
            <person name="Mongue J. A."/>
            <person name="Jaron S. K."/>
        </authorList>
    </citation>
    <scope>NUCLEOTIDE SEQUENCE</scope>
</reference>
<dbReference type="PANTHER" id="PTHR31650:SF1">
    <property type="entry name" value="WAX ESTER SYNTHASE_DIACYLGLYCEROL ACYLTRANSFERASE 4-RELATED"/>
    <property type="match status" value="1"/>
</dbReference>
<dbReference type="GO" id="GO:0019432">
    <property type="term" value="P:triglyceride biosynthetic process"/>
    <property type="evidence" value="ECO:0007669"/>
    <property type="project" value="TreeGrafter"/>
</dbReference>
<dbReference type="Pfam" id="PF03007">
    <property type="entry name" value="WS_DGAT_cat"/>
    <property type="match status" value="1"/>
</dbReference>
<dbReference type="EC" id="2.3.1.20" evidence="3"/>
<comment type="caution">
    <text evidence="8">The sequence shown here is derived from an EMBL/GenBank/DDBJ whole genome shotgun (WGS) entry which is preliminary data.</text>
</comment>
<comment type="catalytic activity">
    <reaction evidence="6">
        <text>an acyl-CoA + a 1,2-diacyl-sn-glycerol = a triacyl-sn-glycerol + CoA</text>
        <dbReference type="Rhea" id="RHEA:10868"/>
        <dbReference type="ChEBI" id="CHEBI:17815"/>
        <dbReference type="ChEBI" id="CHEBI:57287"/>
        <dbReference type="ChEBI" id="CHEBI:58342"/>
        <dbReference type="ChEBI" id="CHEBI:64615"/>
        <dbReference type="EC" id="2.3.1.20"/>
    </reaction>
</comment>
<dbReference type="PANTHER" id="PTHR31650">
    <property type="entry name" value="O-ACYLTRANSFERASE (WSD1-LIKE) FAMILY PROTEIN"/>
    <property type="match status" value="1"/>
</dbReference>
<evidence type="ECO:0000256" key="5">
    <source>
        <dbReference type="ARBA" id="ARBA00023315"/>
    </source>
</evidence>
<comment type="pathway">
    <text evidence="2">Lipid metabolism.</text>
</comment>
<gene>
    <name evidence="8" type="ORF">AFUS01_LOCUS5215</name>
</gene>